<organism evidence="1">
    <name type="scientific">viral metagenome</name>
    <dbReference type="NCBI Taxonomy" id="1070528"/>
    <lineage>
        <taxon>unclassified sequences</taxon>
        <taxon>metagenomes</taxon>
        <taxon>organismal metagenomes</taxon>
    </lineage>
</organism>
<accession>A0A6C0CN86</accession>
<protein>
    <submittedName>
        <fullName evidence="1">Uncharacterized protein</fullName>
    </submittedName>
</protein>
<dbReference type="EMBL" id="MN739457">
    <property type="protein sequence ID" value="QHT05582.1"/>
    <property type="molecule type" value="Genomic_DNA"/>
</dbReference>
<sequence length="203" mass="24363">MNIIHKFLINVIYYFKVVTKILSNKHDYKIQTKCIEYYVDHDKSKKTDDPFWKKELKYLTKKSTNYYTDVDADFNIPNPPECVIRMIIRVKFWYDTKSYKYITYDNNHAWPPRKRTNMIFNLPLSSAVLLDEGDKPVKDLLCKISRYAGPFSDFYNEKIEIKDMFWYEDSTYEKFPKIKIKNIVGMNKTIDVKTGYISDLHLP</sequence>
<dbReference type="AlphaFoldDB" id="A0A6C0CN86"/>
<evidence type="ECO:0000313" key="1">
    <source>
        <dbReference type="EMBL" id="QHT05582.1"/>
    </source>
</evidence>
<proteinExistence type="predicted"/>
<name>A0A6C0CN86_9ZZZZ</name>
<reference evidence="1" key="1">
    <citation type="journal article" date="2020" name="Nature">
        <title>Giant virus diversity and host interactions through global metagenomics.</title>
        <authorList>
            <person name="Schulz F."/>
            <person name="Roux S."/>
            <person name="Paez-Espino D."/>
            <person name="Jungbluth S."/>
            <person name="Walsh D.A."/>
            <person name="Denef V.J."/>
            <person name="McMahon K.D."/>
            <person name="Konstantinidis K.T."/>
            <person name="Eloe-Fadrosh E.A."/>
            <person name="Kyrpides N.C."/>
            <person name="Woyke T."/>
        </authorList>
    </citation>
    <scope>NUCLEOTIDE SEQUENCE</scope>
    <source>
        <strain evidence="1">GVMAG-M-3300021389-45</strain>
    </source>
</reference>